<dbReference type="PROSITE" id="PS50072">
    <property type="entry name" value="CSA_PPIASE_2"/>
    <property type="match status" value="1"/>
</dbReference>
<feature type="signal peptide" evidence="16">
    <location>
        <begin position="1"/>
        <end position="33"/>
    </location>
</feature>
<dbReference type="InterPro" id="IPR002130">
    <property type="entry name" value="Cyclophilin-type_PPIase_dom"/>
</dbReference>
<dbReference type="AlphaFoldDB" id="A0AA40I3P7"/>
<dbReference type="GO" id="GO:0005788">
    <property type="term" value="C:endoplasmic reticulum lumen"/>
    <property type="evidence" value="ECO:0007669"/>
    <property type="project" value="UniProtKB-SubCell"/>
</dbReference>
<feature type="domain" description="PPIase cyclophilin-type" evidence="17">
    <location>
        <begin position="30"/>
        <end position="90"/>
    </location>
</feature>
<evidence type="ECO:0000313" key="19">
    <source>
        <dbReference type="Proteomes" id="UP001177744"/>
    </source>
</evidence>
<dbReference type="SUPFAM" id="SSF50891">
    <property type="entry name" value="Cyclophilin-like"/>
    <property type="match status" value="1"/>
</dbReference>
<evidence type="ECO:0000256" key="8">
    <source>
        <dbReference type="ARBA" id="ARBA00023235"/>
    </source>
</evidence>
<keyword evidence="5 16" id="KW-0732">Signal</keyword>
<evidence type="ECO:0000256" key="13">
    <source>
        <dbReference type="ARBA" id="ARBA00041930"/>
    </source>
</evidence>
<reference evidence="18" key="1">
    <citation type="submission" date="2023-06" db="EMBL/GenBank/DDBJ databases">
        <title>Reference genome for the Northern bat (Eptesicus nilssonii), a most northern bat species.</title>
        <authorList>
            <person name="Laine V.N."/>
            <person name="Pulliainen A.T."/>
            <person name="Lilley T.M."/>
        </authorList>
    </citation>
    <scope>NUCLEOTIDE SEQUENCE</scope>
    <source>
        <strain evidence="18">BLF_Eptnil</strain>
        <tissue evidence="18">Kidney</tissue>
    </source>
</reference>
<dbReference type="PROSITE" id="PS00170">
    <property type="entry name" value="CSA_PPIASE_1"/>
    <property type="match status" value="1"/>
</dbReference>
<accession>A0AA40I3P7</accession>
<evidence type="ECO:0000256" key="9">
    <source>
        <dbReference type="ARBA" id="ARBA00037532"/>
    </source>
</evidence>
<keyword evidence="8" id="KW-0413">Isomerase</keyword>
<dbReference type="EC" id="5.2.1.8" evidence="4"/>
<dbReference type="GO" id="GO:0016018">
    <property type="term" value="F:cyclosporin A binding"/>
    <property type="evidence" value="ECO:0007669"/>
    <property type="project" value="TreeGrafter"/>
</dbReference>
<keyword evidence="7" id="KW-0697">Rotamase</keyword>
<comment type="subcellular location">
    <subcellularLocation>
        <location evidence="3">Endoplasmic reticulum lumen</location>
    </subcellularLocation>
    <subcellularLocation>
        <location evidence="2">Melanosome</location>
    </subcellularLocation>
</comment>
<dbReference type="InterPro" id="IPR029000">
    <property type="entry name" value="Cyclophilin-like_dom_sf"/>
</dbReference>
<evidence type="ECO:0000256" key="4">
    <source>
        <dbReference type="ARBA" id="ARBA00013194"/>
    </source>
</evidence>
<protein>
    <recommendedName>
        <fullName evidence="11">Peptidyl-prolyl cis-trans isomerase B</fullName>
        <ecNumber evidence="4">5.2.1.8</ecNumber>
    </recommendedName>
    <alternativeName>
        <fullName evidence="14">Cyclophilin B</fullName>
    </alternativeName>
    <alternativeName>
        <fullName evidence="13">Rotamase B</fullName>
    </alternativeName>
    <alternativeName>
        <fullName evidence="12">S-cyclophilin</fullName>
    </alternativeName>
</protein>
<feature type="chain" id="PRO_5041327470" description="Peptidyl-prolyl cis-trans isomerase B" evidence="16">
    <location>
        <begin position="34"/>
        <end position="90"/>
    </location>
</feature>
<comment type="catalytic activity">
    <reaction evidence="1">
        <text>[protein]-peptidylproline (omega=180) = [protein]-peptidylproline (omega=0)</text>
        <dbReference type="Rhea" id="RHEA:16237"/>
        <dbReference type="Rhea" id="RHEA-COMP:10747"/>
        <dbReference type="Rhea" id="RHEA-COMP:10748"/>
        <dbReference type="ChEBI" id="CHEBI:83833"/>
        <dbReference type="ChEBI" id="CHEBI:83834"/>
        <dbReference type="EC" id="5.2.1.8"/>
    </reaction>
</comment>
<evidence type="ECO:0000313" key="18">
    <source>
        <dbReference type="EMBL" id="KAK1341945.1"/>
    </source>
</evidence>
<sequence length="90" mass="9707">MGGSRPRNMKLLFVAALIVGSVVFLLLPGPSTADEKKKGPKSPAKKGFGYKDSKFHRVIKDFMIQGGHFTRGMAPGKSIYGHASPMRTSS</sequence>
<evidence type="ECO:0000256" key="10">
    <source>
        <dbReference type="ARBA" id="ARBA00038340"/>
    </source>
</evidence>
<dbReference type="GO" id="GO:0042470">
    <property type="term" value="C:melanosome"/>
    <property type="evidence" value="ECO:0007669"/>
    <property type="project" value="UniProtKB-SubCell"/>
</dbReference>
<evidence type="ECO:0000256" key="14">
    <source>
        <dbReference type="ARBA" id="ARBA00042506"/>
    </source>
</evidence>
<comment type="caution">
    <text evidence="18">The sequence shown here is derived from an EMBL/GenBank/DDBJ whole genome shotgun (WGS) entry which is preliminary data.</text>
</comment>
<evidence type="ECO:0000256" key="16">
    <source>
        <dbReference type="SAM" id="SignalP"/>
    </source>
</evidence>
<gene>
    <name evidence="18" type="ORF">QTO34_016696</name>
</gene>
<evidence type="ECO:0000256" key="15">
    <source>
        <dbReference type="SAM" id="MobiDB-lite"/>
    </source>
</evidence>
<dbReference type="PANTHER" id="PTHR11071:SF477">
    <property type="entry name" value="PEPTIDYL-PROLYL CIS-TRANS ISOMERASE B"/>
    <property type="match status" value="1"/>
</dbReference>
<dbReference type="EMBL" id="JAULJE010000006">
    <property type="protein sequence ID" value="KAK1341945.1"/>
    <property type="molecule type" value="Genomic_DNA"/>
</dbReference>
<evidence type="ECO:0000256" key="7">
    <source>
        <dbReference type="ARBA" id="ARBA00023110"/>
    </source>
</evidence>
<evidence type="ECO:0000256" key="6">
    <source>
        <dbReference type="ARBA" id="ARBA00022824"/>
    </source>
</evidence>
<dbReference type="InterPro" id="IPR020892">
    <property type="entry name" value="Cyclophilin-type_PPIase_CS"/>
</dbReference>
<dbReference type="GO" id="GO:0003755">
    <property type="term" value="F:peptidyl-prolyl cis-trans isomerase activity"/>
    <property type="evidence" value="ECO:0007669"/>
    <property type="project" value="UniProtKB-KW"/>
</dbReference>
<comment type="similarity">
    <text evidence="10">Belongs to the cyclophilin-type PPIase family. PPIase B subfamily.</text>
</comment>
<dbReference type="PANTHER" id="PTHR11071">
    <property type="entry name" value="PEPTIDYL-PROLYL CIS-TRANS ISOMERASE"/>
    <property type="match status" value="1"/>
</dbReference>
<dbReference type="GO" id="GO:0006457">
    <property type="term" value="P:protein folding"/>
    <property type="evidence" value="ECO:0007669"/>
    <property type="project" value="InterPro"/>
</dbReference>
<organism evidence="18 19">
    <name type="scientific">Cnephaeus nilssonii</name>
    <name type="common">Northern bat</name>
    <name type="synonym">Eptesicus nilssonii</name>
    <dbReference type="NCBI Taxonomy" id="3371016"/>
    <lineage>
        <taxon>Eukaryota</taxon>
        <taxon>Metazoa</taxon>
        <taxon>Chordata</taxon>
        <taxon>Craniata</taxon>
        <taxon>Vertebrata</taxon>
        <taxon>Euteleostomi</taxon>
        <taxon>Mammalia</taxon>
        <taxon>Eutheria</taxon>
        <taxon>Laurasiatheria</taxon>
        <taxon>Chiroptera</taxon>
        <taxon>Yangochiroptera</taxon>
        <taxon>Vespertilionidae</taxon>
        <taxon>Cnephaeus</taxon>
    </lineage>
</organism>
<dbReference type="Pfam" id="PF00160">
    <property type="entry name" value="Pro_isomerase"/>
    <property type="match status" value="1"/>
</dbReference>
<evidence type="ECO:0000256" key="1">
    <source>
        <dbReference type="ARBA" id="ARBA00000971"/>
    </source>
</evidence>
<feature type="region of interest" description="Disordered" evidence="15">
    <location>
        <begin position="29"/>
        <end position="49"/>
    </location>
</feature>
<comment type="function">
    <text evidence="9">PPIase that catalyzes the cis-trans isomerization of proline imidic peptide bonds in oligopeptides and may therefore assist protein folding.</text>
</comment>
<dbReference type="Proteomes" id="UP001177744">
    <property type="component" value="Unassembled WGS sequence"/>
</dbReference>
<dbReference type="Gene3D" id="2.40.100.10">
    <property type="entry name" value="Cyclophilin-like"/>
    <property type="match status" value="1"/>
</dbReference>
<evidence type="ECO:0000256" key="5">
    <source>
        <dbReference type="ARBA" id="ARBA00022729"/>
    </source>
</evidence>
<evidence type="ECO:0000259" key="17">
    <source>
        <dbReference type="PROSITE" id="PS50072"/>
    </source>
</evidence>
<evidence type="ECO:0000256" key="11">
    <source>
        <dbReference type="ARBA" id="ARBA00040927"/>
    </source>
</evidence>
<keyword evidence="6" id="KW-0256">Endoplasmic reticulum</keyword>
<name>A0AA40I3P7_CNENI</name>
<evidence type="ECO:0000256" key="3">
    <source>
        <dbReference type="ARBA" id="ARBA00004319"/>
    </source>
</evidence>
<proteinExistence type="inferred from homology"/>
<keyword evidence="19" id="KW-1185">Reference proteome</keyword>
<evidence type="ECO:0000256" key="12">
    <source>
        <dbReference type="ARBA" id="ARBA00041670"/>
    </source>
</evidence>
<evidence type="ECO:0000256" key="2">
    <source>
        <dbReference type="ARBA" id="ARBA00004223"/>
    </source>
</evidence>